<organism evidence="1">
    <name type="scientific">uncultured virus</name>
    <dbReference type="NCBI Taxonomy" id="340016"/>
    <lineage>
        <taxon>Viruses</taxon>
        <taxon>environmental samples</taxon>
    </lineage>
</organism>
<sequence>MSKSKISPFPAQKEFIDKHKTKRYYGYISGVGAGKTFSGIIRTMLNMRRWNVGQMGAIIAPTRQMIVNVIIPEMRDLGLFDPPINWEYKSAYSDQPGIHTPDGGRALILSADNTKTVERLRGLNLAWVWIDERTAVPSRAQEIAMQRLRK</sequence>
<proteinExistence type="predicted"/>
<reference evidence="1" key="1">
    <citation type="journal article" date="2010" name="Environ. Microbiol.">
        <title>The metavirome of a hypersaline environment.</title>
        <authorList>
            <person name="Santos F."/>
            <person name="Yarza P."/>
            <person name="Parro V."/>
            <person name="Briones C."/>
            <person name="Anton J."/>
        </authorList>
    </citation>
    <scope>NUCLEOTIDE SEQUENCE</scope>
</reference>
<evidence type="ECO:0008006" key="2">
    <source>
        <dbReference type="Google" id="ProtNLM"/>
    </source>
</evidence>
<evidence type="ECO:0000313" key="1">
    <source>
        <dbReference type="EMBL" id="ADE29114.1"/>
    </source>
</evidence>
<dbReference type="InterPro" id="IPR027417">
    <property type="entry name" value="P-loop_NTPase"/>
</dbReference>
<dbReference type="Gene3D" id="3.40.50.300">
    <property type="entry name" value="P-loop containing nucleotide triphosphate hydrolases"/>
    <property type="match status" value="1"/>
</dbReference>
<dbReference type="EMBL" id="GU735102">
    <property type="protein sequence ID" value="ADE29114.1"/>
    <property type="molecule type" value="Genomic_DNA"/>
</dbReference>
<protein>
    <recommendedName>
        <fullName evidence="2">Terminase</fullName>
    </recommendedName>
</protein>
<name>D5L255_9VIRU</name>
<accession>D5L255</accession>